<protein>
    <submittedName>
        <fullName evidence="4">Phosphoesterase PA-phosphatase related protein</fullName>
    </submittedName>
</protein>
<keyword evidence="2" id="KW-0472">Membrane</keyword>
<evidence type="ECO:0000259" key="3">
    <source>
        <dbReference type="SMART" id="SM00014"/>
    </source>
</evidence>
<feature type="transmembrane region" description="Helical" evidence="2">
    <location>
        <begin position="32"/>
        <end position="52"/>
    </location>
</feature>
<keyword evidence="5" id="KW-1185">Reference proteome</keyword>
<dbReference type="SMART" id="SM00014">
    <property type="entry name" value="acidPPc"/>
    <property type="match status" value="1"/>
</dbReference>
<feature type="transmembrane region" description="Helical" evidence="2">
    <location>
        <begin position="187"/>
        <end position="205"/>
    </location>
</feature>
<dbReference type="KEGG" id="tbe:Trebr_0254"/>
<dbReference type="Gene3D" id="1.20.144.10">
    <property type="entry name" value="Phosphatidic acid phosphatase type 2/haloperoxidase"/>
    <property type="match status" value="1"/>
</dbReference>
<proteinExistence type="predicted"/>
<dbReference type="OrthoDB" id="9789113at2"/>
<dbReference type="PANTHER" id="PTHR14969:SF13">
    <property type="entry name" value="AT30094P"/>
    <property type="match status" value="1"/>
</dbReference>
<dbReference type="AlphaFoldDB" id="F4LME1"/>
<dbReference type="Proteomes" id="UP000006546">
    <property type="component" value="Chromosome"/>
</dbReference>
<evidence type="ECO:0000256" key="1">
    <source>
        <dbReference type="SAM" id="MobiDB-lite"/>
    </source>
</evidence>
<dbReference type="SUPFAM" id="SSF48317">
    <property type="entry name" value="Acid phosphatase/Vanadium-dependent haloperoxidase"/>
    <property type="match status" value="1"/>
</dbReference>
<dbReference type="HOGENOM" id="CLU_068892_1_1_12"/>
<keyword evidence="2" id="KW-0812">Transmembrane</keyword>
<feature type="transmembrane region" description="Helical" evidence="2">
    <location>
        <begin position="241"/>
        <end position="260"/>
    </location>
</feature>
<organism evidence="4 5">
    <name type="scientific">Treponema brennaborense (strain DSM 12168 / CIP 105900 / DD5/3)</name>
    <dbReference type="NCBI Taxonomy" id="906968"/>
    <lineage>
        <taxon>Bacteria</taxon>
        <taxon>Pseudomonadati</taxon>
        <taxon>Spirochaetota</taxon>
        <taxon>Spirochaetia</taxon>
        <taxon>Spirochaetales</taxon>
        <taxon>Treponemataceae</taxon>
        <taxon>Treponema</taxon>
    </lineage>
</organism>
<feature type="transmembrane region" description="Helical" evidence="2">
    <location>
        <begin position="159"/>
        <end position="181"/>
    </location>
</feature>
<feature type="region of interest" description="Disordered" evidence="1">
    <location>
        <begin position="337"/>
        <end position="359"/>
    </location>
</feature>
<dbReference type="InterPro" id="IPR036938">
    <property type="entry name" value="PAP2/HPO_sf"/>
</dbReference>
<name>F4LME1_TREBD</name>
<feature type="compositionally biased region" description="Basic and acidic residues" evidence="1">
    <location>
        <begin position="338"/>
        <end position="350"/>
    </location>
</feature>
<dbReference type="Pfam" id="PF01569">
    <property type="entry name" value="PAP2"/>
    <property type="match status" value="1"/>
</dbReference>
<dbReference type="eggNOG" id="COG0671">
    <property type="taxonomic scope" value="Bacteria"/>
</dbReference>
<dbReference type="STRING" id="906968.Trebr_0254"/>
<gene>
    <name evidence="4" type="ordered locus">Trebr_0254</name>
</gene>
<dbReference type="RefSeq" id="WP_013757422.1">
    <property type="nucleotide sequence ID" value="NC_015500.1"/>
</dbReference>
<dbReference type="PANTHER" id="PTHR14969">
    <property type="entry name" value="SPHINGOSINE-1-PHOSPHATE PHOSPHOHYDROLASE"/>
    <property type="match status" value="1"/>
</dbReference>
<keyword evidence="2" id="KW-1133">Transmembrane helix</keyword>
<accession>F4LME1</accession>
<feature type="transmembrane region" description="Helical" evidence="2">
    <location>
        <begin position="272"/>
        <end position="296"/>
    </location>
</feature>
<feature type="domain" description="Phosphatidic acid phosphatase type 2/haloperoxidase" evidence="3">
    <location>
        <begin position="55"/>
        <end position="202"/>
    </location>
</feature>
<sequence>MNLENVYDWGISVITAIQRVQSPFLTAAVRGITFFGAPAFYLFFLMVTFWCIDTKKGFKLGTVVIFSGALNAAIKETLCVPRPYQRDPSVFIMKETGFSTPSGHAQGAASFWPVFMHSFRYTRTAGDARTAGSTRSTETTRTAGDARTAGSTRTTGARVCALLLSAGVPLLIGFTRMYLGVHYPTDVLIGLIFGFLTALAVLLFWDDAAKLLNRAPRSVKLLTAALVCFALNTFSARDTSLPGLLFGFTAGYVLLCERGGFDARTGTFTQKILRMVTGAAVSTGIFAGLTVLFGVIDAGSKESTYYALCRFIRYGGAGFAISFLSPLLFLKFNLAQPPKRDSTPEQDRPQADGSGESDI</sequence>
<feature type="transmembrane region" description="Helical" evidence="2">
    <location>
        <begin position="311"/>
        <end position="330"/>
    </location>
</feature>
<evidence type="ECO:0000313" key="5">
    <source>
        <dbReference type="Proteomes" id="UP000006546"/>
    </source>
</evidence>
<feature type="region of interest" description="Disordered" evidence="1">
    <location>
        <begin position="127"/>
        <end position="150"/>
    </location>
</feature>
<reference evidence="5" key="1">
    <citation type="submission" date="2011-04" db="EMBL/GenBank/DDBJ databases">
        <title>The complete genome of Treponema brennaborense DSM 12168.</title>
        <authorList>
            <person name="Lucas S."/>
            <person name="Han J."/>
            <person name="Lapidus A."/>
            <person name="Bruce D."/>
            <person name="Goodwin L."/>
            <person name="Pitluck S."/>
            <person name="Peters L."/>
            <person name="Kyrpides N."/>
            <person name="Mavromatis K."/>
            <person name="Ivanova N."/>
            <person name="Mikhailova N."/>
            <person name="Pagani I."/>
            <person name="Teshima H."/>
            <person name="Detter J.C."/>
            <person name="Tapia R."/>
            <person name="Han C."/>
            <person name="Land M."/>
            <person name="Hauser L."/>
            <person name="Markowitz V."/>
            <person name="Cheng J.-F."/>
            <person name="Hugenholtz P."/>
            <person name="Woyke T."/>
            <person name="Wu D."/>
            <person name="Gronow S."/>
            <person name="Wellnitz S."/>
            <person name="Brambilla E."/>
            <person name="Klenk H.-P."/>
            <person name="Eisen J.A."/>
        </authorList>
    </citation>
    <scope>NUCLEOTIDE SEQUENCE [LARGE SCALE GENOMIC DNA]</scope>
    <source>
        <strain evidence="5">DSM 12168 / CIP 105900 / DD5/3</strain>
    </source>
</reference>
<feature type="transmembrane region" description="Helical" evidence="2">
    <location>
        <begin position="217"/>
        <end position="235"/>
    </location>
</feature>
<evidence type="ECO:0000256" key="2">
    <source>
        <dbReference type="SAM" id="Phobius"/>
    </source>
</evidence>
<feature type="compositionally biased region" description="Low complexity" evidence="1">
    <location>
        <begin position="137"/>
        <end position="150"/>
    </location>
</feature>
<dbReference type="InterPro" id="IPR000326">
    <property type="entry name" value="PAP2/HPO"/>
</dbReference>
<evidence type="ECO:0000313" key="4">
    <source>
        <dbReference type="EMBL" id="AEE15703.1"/>
    </source>
</evidence>
<dbReference type="EMBL" id="CP002696">
    <property type="protein sequence ID" value="AEE15703.1"/>
    <property type="molecule type" value="Genomic_DNA"/>
</dbReference>